<keyword evidence="16" id="KW-0594">Phospholipid biosynthesis</keyword>
<keyword evidence="15 19" id="KW-0472">Membrane</keyword>
<evidence type="ECO:0000256" key="11">
    <source>
        <dbReference type="ARBA" id="ARBA00022692"/>
    </source>
</evidence>
<accession>A0A1V1PE65</accession>
<evidence type="ECO:0000256" key="18">
    <source>
        <dbReference type="RuleBase" id="RU003938"/>
    </source>
</evidence>
<dbReference type="Pfam" id="PF01148">
    <property type="entry name" value="CTP_transf_1"/>
    <property type="match status" value="1"/>
</dbReference>
<evidence type="ECO:0000256" key="19">
    <source>
        <dbReference type="SAM" id="Phobius"/>
    </source>
</evidence>
<dbReference type="AlphaFoldDB" id="A0A1V1PE65"/>
<evidence type="ECO:0000256" key="4">
    <source>
        <dbReference type="ARBA" id="ARBA00005189"/>
    </source>
</evidence>
<comment type="similarity">
    <text evidence="5 18">Belongs to the CDS family.</text>
</comment>
<dbReference type="PROSITE" id="PS01315">
    <property type="entry name" value="CDS"/>
    <property type="match status" value="1"/>
</dbReference>
<feature type="transmembrane region" description="Helical" evidence="19">
    <location>
        <begin position="139"/>
        <end position="157"/>
    </location>
</feature>
<evidence type="ECO:0000256" key="14">
    <source>
        <dbReference type="ARBA" id="ARBA00023098"/>
    </source>
</evidence>
<feature type="transmembrane region" description="Helical" evidence="19">
    <location>
        <begin position="54"/>
        <end position="74"/>
    </location>
</feature>
<evidence type="ECO:0000256" key="5">
    <source>
        <dbReference type="ARBA" id="ARBA00010185"/>
    </source>
</evidence>
<organism evidence="20 21">
    <name type="scientific">Candidatus Magnetoglobus multicellularis str. Araruama</name>
    <dbReference type="NCBI Taxonomy" id="890399"/>
    <lineage>
        <taxon>Bacteria</taxon>
        <taxon>Pseudomonadati</taxon>
        <taxon>Thermodesulfobacteriota</taxon>
        <taxon>Desulfobacteria</taxon>
        <taxon>Desulfobacterales</taxon>
        <taxon>Desulfobacteraceae</taxon>
        <taxon>Candidatus Magnetoglobus</taxon>
    </lineage>
</organism>
<keyword evidence="8" id="KW-1003">Cell membrane</keyword>
<evidence type="ECO:0000256" key="7">
    <source>
        <dbReference type="ARBA" id="ARBA00019373"/>
    </source>
</evidence>
<comment type="pathway">
    <text evidence="3 18">Phospholipid metabolism; CDP-diacylglycerol biosynthesis; CDP-diacylglycerol from sn-glycerol 3-phosphate: step 3/3.</text>
</comment>
<evidence type="ECO:0000256" key="17">
    <source>
        <dbReference type="ARBA" id="ARBA00023264"/>
    </source>
</evidence>
<evidence type="ECO:0000256" key="9">
    <source>
        <dbReference type="ARBA" id="ARBA00022516"/>
    </source>
</evidence>
<dbReference type="EMBL" id="ATBP01000080">
    <property type="protein sequence ID" value="ETR73202.1"/>
    <property type="molecule type" value="Genomic_DNA"/>
</dbReference>
<keyword evidence="10 18" id="KW-0808">Transferase</keyword>
<sequence>MKKELSRRWQTAMIALPFLFLVIYGSISFLILVTLAALICLYEFYSIALTEVSIFHEALIVAYILTPLWLLLLYTGYPEYLWMIATLNLMIMAGIVVIRFRDQTGILDIVTRQTLGFIYIPGLVGFMLLIHQFENGHKWIYVTFMMVFACDTGGYFIGKQFGKHALCPAVSPKKTIEGFLGGLFLCVLTCLFFAILLHLPISMAHMIGLSTVVGIVAPLGDLFESAFKRVSNIKDSGNLLPGHGGLLDRIDALLFSGPLIYGYKTFLIV</sequence>
<feature type="transmembrane region" description="Helical" evidence="19">
    <location>
        <begin position="203"/>
        <end position="223"/>
    </location>
</feature>
<evidence type="ECO:0000256" key="16">
    <source>
        <dbReference type="ARBA" id="ARBA00023209"/>
    </source>
</evidence>
<feature type="transmembrane region" description="Helical" evidence="19">
    <location>
        <begin position="80"/>
        <end position="98"/>
    </location>
</feature>
<gene>
    <name evidence="20" type="primary">cdsA</name>
    <name evidence="20" type="ORF">OMM_01141</name>
</gene>
<dbReference type="GO" id="GO:0016024">
    <property type="term" value="P:CDP-diacylglycerol biosynthetic process"/>
    <property type="evidence" value="ECO:0007669"/>
    <property type="project" value="UniProtKB-UniPathway"/>
</dbReference>
<evidence type="ECO:0000313" key="20">
    <source>
        <dbReference type="EMBL" id="ETR73202.1"/>
    </source>
</evidence>
<evidence type="ECO:0000256" key="1">
    <source>
        <dbReference type="ARBA" id="ARBA00001698"/>
    </source>
</evidence>
<dbReference type="PANTHER" id="PTHR46382:SF1">
    <property type="entry name" value="PHOSPHATIDATE CYTIDYLYLTRANSFERASE"/>
    <property type="match status" value="1"/>
</dbReference>
<dbReference type="GO" id="GO:0004605">
    <property type="term" value="F:phosphatidate cytidylyltransferase activity"/>
    <property type="evidence" value="ECO:0007669"/>
    <property type="project" value="UniProtKB-EC"/>
</dbReference>
<protein>
    <recommendedName>
        <fullName evidence="7 18">Phosphatidate cytidylyltransferase</fullName>
        <ecNumber evidence="6 18">2.7.7.41</ecNumber>
    </recommendedName>
</protein>
<name>A0A1V1PE65_9BACT</name>
<keyword evidence="11 18" id="KW-0812">Transmembrane</keyword>
<keyword evidence="9" id="KW-0444">Lipid biosynthesis</keyword>
<feature type="transmembrane region" description="Helical" evidence="19">
    <location>
        <begin position="178"/>
        <end position="197"/>
    </location>
</feature>
<evidence type="ECO:0000256" key="13">
    <source>
        <dbReference type="ARBA" id="ARBA00022989"/>
    </source>
</evidence>
<evidence type="ECO:0000256" key="2">
    <source>
        <dbReference type="ARBA" id="ARBA00004651"/>
    </source>
</evidence>
<dbReference type="Proteomes" id="UP000189670">
    <property type="component" value="Unassembled WGS sequence"/>
</dbReference>
<evidence type="ECO:0000256" key="15">
    <source>
        <dbReference type="ARBA" id="ARBA00023136"/>
    </source>
</evidence>
<keyword evidence="14" id="KW-0443">Lipid metabolism</keyword>
<comment type="caution">
    <text evidence="20">The sequence shown here is derived from an EMBL/GenBank/DDBJ whole genome shotgun (WGS) entry which is preliminary data.</text>
</comment>
<evidence type="ECO:0000256" key="12">
    <source>
        <dbReference type="ARBA" id="ARBA00022695"/>
    </source>
</evidence>
<evidence type="ECO:0000256" key="3">
    <source>
        <dbReference type="ARBA" id="ARBA00005119"/>
    </source>
</evidence>
<comment type="pathway">
    <text evidence="4">Lipid metabolism.</text>
</comment>
<dbReference type="InterPro" id="IPR000374">
    <property type="entry name" value="PC_trans"/>
</dbReference>
<keyword evidence="17" id="KW-1208">Phospholipid metabolism</keyword>
<reference evidence="21" key="1">
    <citation type="submission" date="2012-11" db="EMBL/GenBank/DDBJ databases">
        <authorList>
            <person name="Lucero-Rivera Y.E."/>
            <person name="Tovar-Ramirez D."/>
        </authorList>
    </citation>
    <scope>NUCLEOTIDE SEQUENCE [LARGE SCALE GENOMIC DNA]</scope>
    <source>
        <strain evidence="21">Araruama</strain>
    </source>
</reference>
<feature type="transmembrane region" description="Helical" evidence="19">
    <location>
        <begin position="12"/>
        <end position="42"/>
    </location>
</feature>
<keyword evidence="12 18" id="KW-0548">Nucleotidyltransferase</keyword>
<comment type="subcellular location">
    <subcellularLocation>
        <location evidence="2">Cell membrane</location>
        <topology evidence="2">Multi-pass membrane protein</topology>
    </subcellularLocation>
</comment>
<evidence type="ECO:0000256" key="6">
    <source>
        <dbReference type="ARBA" id="ARBA00012487"/>
    </source>
</evidence>
<feature type="transmembrane region" description="Helical" evidence="19">
    <location>
        <begin position="110"/>
        <end position="133"/>
    </location>
</feature>
<keyword evidence="13 19" id="KW-1133">Transmembrane helix</keyword>
<evidence type="ECO:0000256" key="10">
    <source>
        <dbReference type="ARBA" id="ARBA00022679"/>
    </source>
</evidence>
<comment type="catalytic activity">
    <reaction evidence="1 18">
        <text>a 1,2-diacyl-sn-glycero-3-phosphate + CTP + H(+) = a CDP-1,2-diacyl-sn-glycerol + diphosphate</text>
        <dbReference type="Rhea" id="RHEA:16229"/>
        <dbReference type="ChEBI" id="CHEBI:15378"/>
        <dbReference type="ChEBI" id="CHEBI:33019"/>
        <dbReference type="ChEBI" id="CHEBI:37563"/>
        <dbReference type="ChEBI" id="CHEBI:58332"/>
        <dbReference type="ChEBI" id="CHEBI:58608"/>
        <dbReference type="EC" id="2.7.7.41"/>
    </reaction>
</comment>
<evidence type="ECO:0000313" key="21">
    <source>
        <dbReference type="Proteomes" id="UP000189670"/>
    </source>
</evidence>
<evidence type="ECO:0000256" key="8">
    <source>
        <dbReference type="ARBA" id="ARBA00022475"/>
    </source>
</evidence>
<dbReference type="EC" id="2.7.7.41" evidence="6 18"/>
<dbReference type="PANTHER" id="PTHR46382">
    <property type="entry name" value="PHOSPHATIDATE CYTIDYLYLTRANSFERASE"/>
    <property type="match status" value="1"/>
</dbReference>
<proteinExistence type="inferred from homology"/>
<dbReference type="UniPathway" id="UPA00557">
    <property type="reaction ID" value="UER00614"/>
</dbReference>
<dbReference type="GO" id="GO:0005886">
    <property type="term" value="C:plasma membrane"/>
    <property type="evidence" value="ECO:0007669"/>
    <property type="project" value="UniProtKB-SubCell"/>
</dbReference>